<organism evidence="9 10">
    <name type="scientific">Scytalidium lignicola</name>
    <name type="common">Hyphomycete</name>
    <dbReference type="NCBI Taxonomy" id="5539"/>
    <lineage>
        <taxon>Eukaryota</taxon>
        <taxon>Fungi</taxon>
        <taxon>Dikarya</taxon>
        <taxon>Ascomycota</taxon>
        <taxon>Pezizomycotina</taxon>
        <taxon>Leotiomycetes</taxon>
        <taxon>Leotiomycetes incertae sedis</taxon>
        <taxon>Scytalidium</taxon>
    </lineage>
</organism>
<evidence type="ECO:0000256" key="8">
    <source>
        <dbReference type="ARBA" id="ARBA00032273"/>
    </source>
</evidence>
<dbReference type="PANTHER" id="PTHR11934:SF0">
    <property type="entry name" value="RIBOSE-5-PHOSPHATE ISOMERASE"/>
    <property type="match status" value="1"/>
</dbReference>
<dbReference type="Pfam" id="PF06026">
    <property type="entry name" value="Rib_5-P_isom_A"/>
    <property type="match status" value="1"/>
</dbReference>
<dbReference type="Proteomes" id="UP000258309">
    <property type="component" value="Unassembled WGS sequence"/>
</dbReference>
<name>A0A3E2HKD4_SCYLI</name>
<dbReference type="UniPathway" id="UPA00115">
    <property type="reaction ID" value="UER00412"/>
</dbReference>
<evidence type="ECO:0000256" key="7">
    <source>
        <dbReference type="ARBA" id="ARBA00029734"/>
    </source>
</evidence>
<evidence type="ECO:0000256" key="4">
    <source>
        <dbReference type="ARBA" id="ARBA00011959"/>
    </source>
</evidence>
<dbReference type="FunFam" id="3.30.70.260:FF:000058">
    <property type="entry name" value="Ribose 5-phosphate isomerase A"/>
    <property type="match status" value="1"/>
</dbReference>
<dbReference type="GO" id="GO:0006014">
    <property type="term" value="P:D-ribose metabolic process"/>
    <property type="evidence" value="ECO:0007669"/>
    <property type="project" value="TreeGrafter"/>
</dbReference>
<keyword evidence="10" id="KW-1185">Reference proteome</keyword>
<comment type="caution">
    <text evidence="9">The sequence shown here is derived from an EMBL/GenBank/DDBJ whole genome shotgun (WGS) entry which is preliminary data.</text>
</comment>
<gene>
    <name evidence="9" type="ORF">B7463_g2802</name>
</gene>
<evidence type="ECO:0000256" key="2">
    <source>
        <dbReference type="ARBA" id="ARBA00004988"/>
    </source>
</evidence>
<evidence type="ECO:0000256" key="5">
    <source>
        <dbReference type="ARBA" id="ARBA00019150"/>
    </source>
</evidence>
<dbReference type="SUPFAM" id="SSF75445">
    <property type="entry name" value="D-ribose-5-phosphate isomerase (RpiA), lid domain"/>
    <property type="match status" value="1"/>
</dbReference>
<comment type="pathway">
    <text evidence="2">Carbohydrate degradation; pentose phosphate pathway; D-ribose 5-phosphate from D-ribulose 5-phosphate (non-oxidative stage): step 1/1.</text>
</comment>
<dbReference type="STRING" id="5539.A0A3E2HKD4"/>
<feature type="non-terminal residue" evidence="9">
    <location>
        <position position="303"/>
    </location>
</feature>
<dbReference type="GO" id="GO:0004751">
    <property type="term" value="F:ribose-5-phosphate isomerase activity"/>
    <property type="evidence" value="ECO:0007669"/>
    <property type="project" value="UniProtKB-EC"/>
</dbReference>
<dbReference type="SUPFAM" id="SSF100950">
    <property type="entry name" value="NagB/RpiA/CoA transferase-like"/>
    <property type="match status" value="1"/>
</dbReference>
<dbReference type="Gene3D" id="3.40.50.1360">
    <property type="match status" value="1"/>
</dbReference>
<feature type="non-terminal residue" evidence="9">
    <location>
        <position position="1"/>
    </location>
</feature>
<evidence type="ECO:0000313" key="9">
    <source>
        <dbReference type="EMBL" id="RFU33511.1"/>
    </source>
</evidence>
<dbReference type="FunFam" id="3.40.50.1360:FF:000014">
    <property type="entry name" value="Ribose 5-phosphate isomerase"/>
    <property type="match status" value="1"/>
</dbReference>
<evidence type="ECO:0000313" key="10">
    <source>
        <dbReference type="Proteomes" id="UP000258309"/>
    </source>
</evidence>
<reference evidence="9 10" key="1">
    <citation type="submission" date="2018-05" db="EMBL/GenBank/DDBJ databases">
        <title>Draft genome sequence of Scytalidium lignicola DSM 105466, a ubiquitous saprotrophic fungus.</title>
        <authorList>
            <person name="Buettner E."/>
            <person name="Gebauer A.M."/>
            <person name="Hofrichter M."/>
            <person name="Liers C."/>
            <person name="Kellner H."/>
        </authorList>
    </citation>
    <scope>NUCLEOTIDE SEQUENCE [LARGE SCALE GENOMIC DNA]</scope>
    <source>
        <strain evidence="9 10">DSM 105466</strain>
    </source>
</reference>
<dbReference type="EMBL" id="NCSJ02000034">
    <property type="protein sequence ID" value="RFU33511.1"/>
    <property type="molecule type" value="Genomic_DNA"/>
</dbReference>
<evidence type="ECO:0000256" key="1">
    <source>
        <dbReference type="ARBA" id="ARBA00001713"/>
    </source>
</evidence>
<dbReference type="AlphaFoldDB" id="A0A3E2HKD4"/>
<proteinExistence type="inferred from homology"/>
<dbReference type="PANTHER" id="PTHR11934">
    <property type="entry name" value="RIBOSE-5-PHOSPHATE ISOMERASE"/>
    <property type="match status" value="1"/>
</dbReference>
<dbReference type="CDD" id="cd01398">
    <property type="entry name" value="RPI_A"/>
    <property type="match status" value="1"/>
</dbReference>
<dbReference type="EC" id="5.3.1.6" evidence="4"/>
<comment type="similarity">
    <text evidence="3">Belongs to the ribose 5-phosphate isomerase family.</text>
</comment>
<sequence length="303" mass="31963">MAALDTGAAKPLSRDGKPLSVIESAKRSAAYKAVKDHFDPSYKYIGIGSGSTVVYVVEAIAATSRDITSKMIFVPTGDQSKELILEAGLPLGSIDNLPLVDTSADLGLKGKRELLDVAFDGADEIDDDLNCIKGGGACLFQEKLVATAARKFICVADSRKLQSRLLTSWKAIPIEVSPLAAPAVKRTLITIGSQDPKIRQGGGAKAGPVVTDNGMWIIDAPFRRLLLPSDLKAGVKGEGEDGNWEVEALGKRLKIIVGVLEVGLFYGKNGVQVASLGGEEGGQKPVAAYFGLENGEVEVRNAK</sequence>
<comment type="catalytic activity">
    <reaction evidence="1">
        <text>aldehydo-D-ribose 5-phosphate = D-ribulose 5-phosphate</text>
        <dbReference type="Rhea" id="RHEA:14657"/>
        <dbReference type="ChEBI" id="CHEBI:58121"/>
        <dbReference type="ChEBI" id="CHEBI:58273"/>
        <dbReference type="EC" id="5.3.1.6"/>
    </reaction>
</comment>
<protein>
    <recommendedName>
        <fullName evidence="5">Ribose-5-phosphate isomerase</fullName>
        <ecNumber evidence="4">5.3.1.6</ecNumber>
    </recommendedName>
    <alternativeName>
        <fullName evidence="8">D-ribose-5-phosphate ketol-isomerase</fullName>
    </alternativeName>
    <alternativeName>
        <fullName evidence="7">Phosphoriboisomerase</fullName>
    </alternativeName>
</protein>
<dbReference type="GO" id="GO:0009052">
    <property type="term" value="P:pentose-phosphate shunt, non-oxidative branch"/>
    <property type="evidence" value="ECO:0007669"/>
    <property type="project" value="InterPro"/>
</dbReference>
<dbReference type="InterPro" id="IPR037171">
    <property type="entry name" value="NagB/RpiA_transferase-like"/>
</dbReference>
<evidence type="ECO:0000256" key="6">
    <source>
        <dbReference type="ARBA" id="ARBA00023235"/>
    </source>
</evidence>
<keyword evidence="6" id="KW-0413">Isomerase</keyword>
<dbReference type="GO" id="GO:0005737">
    <property type="term" value="C:cytoplasm"/>
    <property type="evidence" value="ECO:0007669"/>
    <property type="project" value="TreeGrafter"/>
</dbReference>
<dbReference type="InterPro" id="IPR004788">
    <property type="entry name" value="Ribose5P_isomerase_type_A"/>
</dbReference>
<evidence type="ECO:0000256" key="3">
    <source>
        <dbReference type="ARBA" id="ARBA00008088"/>
    </source>
</evidence>
<dbReference type="Gene3D" id="3.30.70.260">
    <property type="match status" value="1"/>
</dbReference>
<dbReference type="OMA" id="ACHVQEK"/>
<accession>A0A3E2HKD4</accession>
<dbReference type="OrthoDB" id="1555531at2759"/>